<evidence type="ECO:0000256" key="2">
    <source>
        <dbReference type="ARBA" id="ARBA00022490"/>
    </source>
</evidence>
<evidence type="ECO:0000256" key="3">
    <source>
        <dbReference type="ARBA" id="ARBA00023212"/>
    </source>
</evidence>
<keyword evidence="8" id="KW-1185">Reference proteome</keyword>
<keyword evidence="4" id="KW-0966">Cell projection</keyword>
<evidence type="ECO:0000256" key="4">
    <source>
        <dbReference type="ARBA" id="ARBA00023273"/>
    </source>
</evidence>
<proteinExistence type="inferred from homology"/>
<dbReference type="Pfam" id="PF10629">
    <property type="entry name" value="CMI2B-like"/>
    <property type="match status" value="1"/>
</dbReference>
<dbReference type="InterPro" id="IPR018902">
    <property type="entry name" value="CMI2A-C-like_dom"/>
</dbReference>
<name>A0ABY6KTG1_9ARAC</name>
<dbReference type="Proteomes" id="UP001235939">
    <property type="component" value="Chromosome 08"/>
</dbReference>
<dbReference type="PANTHER" id="PTHR22146">
    <property type="entry name" value="CAT EYE SYNDROME CRITICAL REGION PROTEIN 6"/>
    <property type="match status" value="1"/>
</dbReference>
<comment type="similarity">
    <text evidence="5">Belongs to the CIMIP2 family.</text>
</comment>
<evidence type="ECO:0000256" key="1">
    <source>
        <dbReference type="ARBA" id="ARBA00004430"/>
    </source>
</evidence>
<keyword evidence="2" id="KW-0963">Cytoplasm</keyword>
<reference evidence="7 8" key="1">
    <citation type="submission" date="2022-01" db="EMBL/GenBank/DDBJ databases">
        <title>A chromosomal length assembly of Cordylochernes scorpioides.</title>
        <authorList>
            <person name="Zeh D."/>
            <person name="Zeh J."/>
        </authorList>
    </citation>
    <scope>NUCLEOTIDE SEQUENCE [LARGE SCALE GENOMIC DNA]</scope>
    <source>
        <strain evidence="7">IN4F17</strain>
        <tissue evidence="7">Whole Body</tissue>
    </source>
</reference>
<sequence length="150" mass="17109">MTIAKPRVRGPLKRIALEAEWPASQDYSPYTESPYNISNRDPRKYFVPGYTGYVPGLRFATGVTYGLATNHGLCRFTQALDERRASGSRPVVHDWHRPDAKEQTDRPHLVLPNHVLPFMDTGCLPKYTGYVPGIDIYLSTYYNALERHLL</sequence>
<evidence type="ECO:0000259" key="6">
    <source>
        <dbReference type="Pfam" id="PF10629"/>
    </source>
</evidence>
<comment type="subcellular location">
    <subcellularLocation>
        <location evidence="1">Cytoplasm</location>
        <location evidence="1">Cytoskeleton</location>
        <location evidence="1">Cilium axoneme</location>
    </subcellularLocation>
</comment>
<evidence type="ECO:0000256" key="5">
    <source>
        <dbReference type="ARBA" id="ARBA00035661"/>
    </source>
</evidence>
<evidence type="ECO:0000313" key="7">
    <source>
        <dbReference type="EMBL" id="UYV71587.1"/>
    </source>
</evidence>
<gene>
    <name evidence="7" type="ORF">LAZ67_8003781</name>
</gene>
<keyword evidence="3" id="KW-0206">Cytoskeleton</keyword>
<protein>
    <submittedName>
        <fullName evidence="7">FAM166B</fullName>
    </submittedName>
</protein>
<evidence type="ECO:0000313" key="8">
    <source>
        <dbReference type="Proteomes" id="UP001235939"/>
    </source>
</evidence>
<dbReference type="PANTHER" id="PTHR22146:SF8">
    <property type="entry name" value="PROTEIN FAM166B"/>
    <property type="match status" value="1"/>
</dbReference>
<organism evidence="7 8">
    <name type="scientific">Cordylochernes scorpioides</name>
    <dbReference type="NCBI Taxonomy" id="51811"/>
    <lineage>
        <taxon>Eukaryota</taxon>
        <taxon>Metazoa</taxon>
        <taxon>Ecdysozoa</taxon>
        <taxon>Arthropoda</taxon>
        <taxon>Chelicerata</taxon>
        <taxon>Arachnida</taxon>
        <taxon>Pseudoscorpiones</taxon>
        <taxon>Cheliferoidea</taxon>
        <taxon>Chernetidae</taxon>
        <taxon>Cordylochernes</taxon>
    </lineage>
</organism>
<dbReference type="EMBL" id="CP092870">
    <property type="protein sequence ID" value="UYV71587.1"/>
    <property type="molecule type" value="Genomic_DNA"/>
</dbReference>
<accession>A0ABY6KTG1</accession>
<feature type="domain" description="Ciliary microtubule inner protein 2A-C-like" evidence="6">
    <location>
        <begin position="45"/>
        <end position="86"/>
    </location>
</feature>